<organism evidence="14 15">
    <name type="scientific">Phenylobacterium hankyongense</name>
    <dbReference type="NCBI Taxonomy" id="1813876"/>
    <lineage>
        <taxon>Bacteria</taxon>
        <taxon>Pseudomonadati</taxon>
        <taxon>Pseudomonadota</taxon>
        <taxon>Alphaproteobacteria</taxon>
        <taxon>Caulobacterales</taxon>
        <taxon>Caulobacteraceae</taxon>
        <taxon>Phenylobacterium</taxon>
    </lineage>
</organism>
<evidence type="ECO:0000313" key="15">
    <source>
        <dbReference type="Proteomes" id="UP000249842"/>
    </source>
</evidence>
<evidence type="ECO:0000256" key="1">
    <source>
        <dbReference type="ARBA" id="ARBA00004571"/>
    </source>
</evidence>
<sequence>MTIKRDRELRGASRWTVGLLATTMFTAVGAAPALAQPAAAGPQLEEVVVTAQKREENLQSVPVSIQALGAQKLQELQVSDFADYVKFLPSVSFKTAGPGFTNIYMRGVASGENANHSGPRPSVGVYLDEQPITTITGPLEVHVYDIARVESLAGPQGTLYGASSQAGTIRIITNKPSTAGFDAAYDVEVNHVDHGDWGYGAEGFVNQPLSERAAVRLVGWYQHDAGYIDNVRGTRTYPTSGITINNFNSAKNNYNDVNTVGARAALKIDLDDNWTVTPMVMAQSQDTNGLFAYDPRVGDLKVAHFYPEGSKDKWVDAALTIEGKLGNLDLTYAGAYLKRNVDTQQDYSDYSYFYDTAYGGYITDAAGHLINPSQTIRGKDRYTKQSHEFRVASPADQRLRFVTGLFYERQTHNIEQNYMIAGFDPALSVSGHPGTIWLTKQLRTDIDYAAFGEATFDVTPKLAVTSGIRFFKADNSLKGFFGFGSGFSSSTGEAACFGPPVVSGGPCTNLDKNTKENGHTYKLNATYQLTDNKMVYATVSTGFRPGGINRRGSLPPYKSDFLTNYELGWKTTWADGTVRWNGAVYYDSWKDFQFSFLGANGLTEIRNAAQAEMKGVETDINWRASQGLTIFGSASYTDAKLTKPYCPDLITNPSCTGSVAAPAGTRLPITPKFKGNVTARYEWDVGEYRAHLQTSIVYQGSSTADLRTVESGIIGTLPAYTTADFTAGARHGKLTFEAFIKNAFDKRGEVTRYAECATQVCGPQTYIVPIRPMLVGLRFGQDF</sequence>
<keyword evidence="14" id="KW-0675">Receptor</keyword>
<dbReference type="RefSeq" id="WP_111456246.1">
    <property type="nucleotide sequence ID" value="NZ_QFYP01000001.1"/>
</dbReference>
<comment type="similarity">
    <text evidence="11">Belongs to the TonB-dependent receptor family.</text>
</comment>
<keyword evidence="8 11" id="KW-0798">TonB box</keyword>
<keyword evidence="3" id="KW-1134">Transmembrane beta strand</keyword>
<name>A0A328AVB6_9CAUL</name>
<evidence type="ECO:0000256" key="6">
    <source>
        <dbReference type="ARBA" id="ARBA00023004"/>
    </source>
</evidence>
<keyword evidence="6" id="KW-0408">Iron</keyword>
<evidence type="ECO:0000256" key="2">
    <source>
        <dbReference type="ARBA" id="ARBA00022448"/>
    </source>
</evidence>
<evidence type="ECO:0000256" key="7">
    <source>
        <dbReference type="ARBA" id="ARBA00023065"/>
    </source>
</evidence>
<gene>
    <name evidence="14" type="ORF">DJ021_03620</name>
</gene>
<keyword evidence="4" id="KW-0410">Iron transport</keyword>
<dbReference type="InterPro" id="IPR036942">
    <property type="entry name" value="Beta-barrel_TonB_sf"/>
</dbReference>
<keyword evidence="5" id="KW-0812">Transmembrane</keyword>
<dbReference type="Gene3D" id="2.40.170.20">
    <property type="entry name" value="TonB-dependent receptor, beta-barrel domain"/>
    <property type="match status" value="1"/>
</dbReference>
<dbReference type="InterPro" id="IPR039426">
    <property type="entry name" value="TonB-dep_rcpt-like"/>
</dbReference>
<dbReference type="InterPro" id="IPR012910">
    <property type="entry name" value="Plug_dom"/>
</dbReference>
<dbReference type="GO" id="GO:0006826">
    <property type="term" value="P:iron ion transport"/>
    <property type="evidence" value="ECO:0007669"/>
    <property type="project" value="UniProtKB-KW"/>
</dbReference>
<dbReference type="AlphaFoldDB" id="A0A328AVB6"/>
<dbReference type="PANTHER" id="PTHR32552:SF81">
    <property type="entry name" value="TONB-DEPENDENT OUTER MEMBRANE RECEPTOR"/>
    <property type="match status" value="1"/>
</dbReference>
<reference evidence="15" key="1">
    <citation type="submission" date="2018-05" db="EMBL/GenBank/DDBJ databases">
        <authorList>
            <person name="Li X."/>
        </authorList>
    </citation>
    <scope>NUCLEOTIDE SEQUENCE [LARGE SCALE GENOMIC DNA]</scope>
    <source>
        <strain evidence="15">HKS-05</strain>
    </source>
</reference>
<keyword evidence="9 11" id="KW-0472">Membrane</keyword>
<dbReference type="GO" id="GO:0009279">
    <property type="term" value="C:cell outer membrane"/>
    <property type="evidence" value="ECO:0007669"/>
    <property type="project" value="UniProtKB-SubCell"/>
</dbReference>
<dbReference type="EMBL" id="QFYP01000001">
    <property type="protein sequence ID" value="RAK58953.1"/>
    <property type="molecule type" value="Genomic_DNA"/>
</dbReference>
<dbReference type="InterPro" id="IPR000531">
    <property type="entry name" value="Beta-barrel_TonB"/>
</dbReference>
<comment type="caution">
    <text evidence="14">The sequence shown here is derived from an EMBL/GenBank/DDBJ whole genome shotgun (WGS) entry which is preliminary data.</text>
</comment>
<dbReference type="OrthoDB" id="9760333at2"/>
<evidence type="ECO:0000259" key="12">
    <source>
        <dbReference type="Pfam" id="PF00593"/>
    </source>
</evidence>
<evidence type="ECO:0000256" key="11">
    <source>
        <dbReference type="RuleBase" id="RU003357"/>
    </source>
</evidence>
<evidence type="ECO:0000256" key="5">
    <source>
        <dbReference type="ARBA" id="ARBA00022692"/>
    </source>
</evidence>
<comment type="subcellular location">
    <subcellularLocation>
        <location evidence="1">Cell outer membrane</location>
        <topology evidence="1">Multi-pass membrane protein</topology>
    </subcellularLocation>
</comment>
<evidence type="ECO:0000256" key="9">
    <source>
        <dbReference type="ARBA" id="ARBA00023136"/>
    </source>
</evidence>
<evidence type="ECO:0000256" key="3">
    <source>
        <dbReference type="ARBA" id="ARBA00022452"/>
    </source>
</evidence>
<keyword evidence="10" id="KW-0998">Cell outer membrane</keyword>
<keyword evidence="15" id="KW-1185">Reference proteome</keyword>
<dbReference type="Proteomes" id="UP000249842">
    <property type="component" value="Unassembled WGS sequence"/>
</dbReference>
<dbReference type="Pfam" id="PF00593">
    <property type="entry name" value="TonB_dep_Rec_b-barrel"/>
    <property type="match status" value="1"/>
</dbReference>
<evidence type="ECO:0000256" key="10">
    <source>
        <dbReference type="ARBA" id="ARBA00023237"/>
    </source>
</evidence>
<dbReference type="Pfam" id="PF07715">
    <property type="entry name" value="Plug"/>
    <property type="match status" value="1"/>
</dbReference>
<protein>
    <submittedName>
        <fullName evidence="14">TonB-dependent receptor</fullName>
    </submittedName>
</protein>
<feature type="domain" description="TonB-dependent receptor-like beta-barrel" evidence="12">
    <location>
        <begin position="319"/>
        <end position="742"/>
    </location>
</feature>
<feature type="domain" description="TonB-dependent receptor plug" evidence="13">
    <location>
        <begin position="58"/>
        <end position="168"/>
    </location>
</feature>
<keyword evidence="2" id="KW-0813">Transport</keyword>
<dbReference type="SUPFAM" id="SSF56935">
    <property type="entry name" value="Porins"/>
    <property type="match status" value="1"/>
</dbReference>
<accession>A0A328AVB6</accession>
<evidence type="ECO:0000259" key="13">
    <source>
        <dbReference type="Pfam" id="PF07715"/>
    </source>
</evidence>
<proteinExistence type="inferred from homology"/>
<keyword evidence="7" id="KW-0406">Ion transport</keyword>
<evidence type="ECO:0000256" key="8">
    <source>
        <dbReference type="ARBA" id="ARBA00023077"/>
    </source>
</evidence>
<dbReference type="PANTHER" id="PTHR32552">
    <property type="entry name" value="FERRICHROME IRON RECEPTOR-RELATED"/>
    <property type="match status" value="1"/>
</dbReference>
<evidence type="ECO:0000313" key="14">
    <source>
        <dbReference type="EMBL" id="RAK58953.1"/>
    </source>
</evidence>
<evidence type="ECO:0000256" key="4">
    <source>
        <dbReference type="ARBA" id="ARBA00022496"/>
    </source>
</evidence>